<reference evidence="1" key="1">
    <citation type="submission" date="2020-06" db="EMBL/GenBank/DDBJ databases">
        <authorList>
            <person name="Li T."/>
            <person name="Hu X."/>
            <person name="Zhang T."/>
            <person name="Song X."/>
            <person name="Zhang H."/>
            <person name="Dai N."/>
            <person name="Sheng W."/>
            <person name="Hou X."/>
            <person name="Wei L."/>
        </authorList>
    </citation>
    <scope>NUCLEOTIDE SEQUENCE</scope>
    <source>
        <strain evidence="1">G01</strain>
        <tissue evidence="1">Leaf</tissue>
    </source>
</reference>
<protein>
    <recommendedName>
        <fullName evidence="2">Reverse transcriptase domain-containing protein</fullName>
    </recommendedName>
</protein>
<accession>A0AAW2JQJ3</accession>
<evidence type="ECO:0008006" key="2">
    <source>
        <dbReference type="Google" id="ProtNLM"/>
    </source>
</evidence>
<sequence length="163" mass="18278">MEDTPYSNSNERRNQGRKPIIMMLTALLANYEVGRIFIDSGSSADIFFGEVYNQIQLGDIPLEKVNISLYRFAGEVVQPRGMILLPLMFGIRTPRKTCILKFLVVDVFSAYNAILGRPTLNAFQAIIPTYHMKIKFPALGGMGEVQGDLLQSRKCYIGVVRKG</sequence>
<reference evidence="1" key="2">
    <citation type="journal article" date="2024" name="Plant">
        <title>Genomic evolution and insights into agronomic trait innovations of Sesamum species.</title>
        <authorList>
            <person name="Miao H."/>
            <person name="Wang L."/>
            <person name="Qu L."/>
            <person name="Liu H."/>
            <person name="Sun Y."/>
            <person name="Le M."/>
            <person name="Wang Q."/>
            <person name="Wei S."/>
            <person name="Zheng Y."/>
            <person name="Lin W."/>
            <person name="Duan Y."/>
            <person name="Cao H."/>
            <person name="Xiong S."/>
            <person name="Wang X."/>
            <person name="Wei L."/>
            <person name="Li C."/>
            <person name="Ma Q."/>
            <person name="Ju M."/>
            <person name="Zhao R."/>
            <person name="Li G."/>
            <person name="Mu C."/>
            <person name="Tian Q."/>
            <person name="Mei H."/>
            <person name="Zhang T."/>
            <person name="Gao T."/>
            <person name="Zhang H."/>
        </authorList>
    </citation>
    <scope>NUCLEOTIDE SEQUENCE</scope>
    <source>
        <strain evidence="1">G01</strain>
    </source>
</reference>
<dbReference type="Gene3D" id="2.40.70.10">
    <property type="entry name" value="Acid Proteases"/>
    <property type="match status" value="1"/>
</dbReference>
<dbReference type="CDD" id="cd00303">
    <property type="entry name" value="retropepsin_like"/>
    <property type="match status" value="1"/>
</dbReference>
<dbReference type="EMBL" id="JACGWK010000579">
    <property type="protein sequence ID" value="KAL0295855.1"/>
    <property type="molecule type" value="Genomic_DNA"/>
</dbReference>
<gene>
    <name evidence="1" type="ORF">Sangu_3181000</name>
</gene>
<dbReference type="InterPro" id="IPR021109">
    <property type="entry name" value="Peptidase_aspartic_dom_sf"/>
</dbReference>
<organism evidence="1">
    <name type="scientific">Sesamum angustifolium</name>
    <dbReference type="NCBI Taxonomy" id="2727405"/>
    <lineage>
        <taxon>Eukaryota</taxon>
        <taxon>Viridiplantae</taxon>
        <taxon>Streptophyta</taxon>
        <taxon>Embryophyta</taxon>
        <taxon>Tracheophyta</taxon>
        <taxon>Spermatophyta</taxon>
        <taxon>Magnoliopsida</taxon>
        <taxon>eudicotyledons</taxon>
        <taxon>Gunneridae</taxon>
        <taxon>Pentapetalae</taxon>
        <taxon>asterids</taxon>
        <taxon>lamiids</taxon>
        <taxon>Lamiales</taxon>
        <taxon>Pedaliaceae</taxon>
        <taxon>Sesamum</taxon>
    </lineage>
</organism>
<dbReference type="PANTHER" id="PTHR33240">
    <property type="entry name" value="OS08G0508500 PROTEIN"/>
    <property type="match status" value="1"/>
</dbReference>
<comment type="caution">
    <text evidence="1">The sequence shown here is derived from an EMBL/GenBank/DDBJ whole genome shotgun (WGS) entry which is preliminary data.</text>
</comment>
<proteinExistence type="predicted"/>
<evidence type="ECO:0000313" key="1">
    <source>
        <dbReference type="EMBL" id="KAL0295855.1"/>
    </source>
</evidence>
<name>A0AAW2JQJ3_9LAMI</name>
<dbReference type="PANTHER" id="PTHR33240:SF15">
    <property type="entry name" value="GAG-PRO-LIKE PROTEIN"/>
    <property type="match status" value="1"/>
</dbReference>
<dbReference type="AlphaFoldDB" id="A0AAW2JQJ3"/>